<evidence type="ECO:0000313" key="1">
    <source>
        <dbReference type="EMBL" id="KAK8559053.1"/>
    </source>
</evidence>
<sequence length="173" mass="18696">MAALGMGSKGWPSKLGTSVTSSMEDMCVGDEGIMKVIERSVPGVEMDVSGDGLDCTMVQDDTIARASFGVADSSKDPVRPSIFFRDMVVGINGEDLIQADIPELEVVCMDDDVRIGYVDGTPSIDFAGTLHQQVDVKPINFVVVRVDGCSIVYSTLLTRVKTLWNFFWGNGAY</sequence>
<accession>A0ABR2EEH6</accession>
<dbReference type="EMBL" id="JBBPBM010000015">
    <property type="protein sequence ID" value="KAK8559053.1"/>
    <property type="molecule type" value="Genomic_DNA"/>
</dbReference>
<protein>
    <recommendedName>
        <fullName evidence="3">PDZ domain-containing protein</fullName>
    </recommendedName>
</protein>
<gene>
    <name evidence="1" type="ORF">V6N12_042341</name>
</gene>
<evidence type="ECO:0000313" key="2">
    <source>
        <dbReference type="Proteomes" id="UP001472677"/>
    </source>
</evidence>
<dbReference type="Proteomes" id="UP001472677">
    <property type="component" value="Unassembled WGS sequence"/>
</dbReference>
<reference evidence="1 2" key="1">
    <citation type="journal article" date="2024" name="G3 (Bethesda)">
        <title>Genome assembly of Hibiscus sabdariffa L. provides insights into metabolisms of medicinal natural products.</title>
        <authorList>
            <person name="Kim T."/>
        </authorList>
    </citation>
    <scope>NUCLEOTIDE SEQUENCE [LARGE SCALE GENOMIC DNA]</scope>
    <source>
        <strain evidence="1">TK-2024</strain>
        <tissue evidence="1">Old leaves</tissue>
    </source>
</reference>
<organism evidence="1 2">
    <name type="scientific">Hibiscus sabdariffa</name>
    <name type="common">roselle</name>
    <dbReference type="NCBI Taxonomy" id="183260"/>
    <lineage>
        <taxon>Eukaryota</taxon>
        <taxon>Viridiplantae</taxon>
        <taxon>Streptophyta</taxon>
        <taxon>Embryophyta</taxon>
        <taxon>Tracheophyta</taxon>
        <taxon>Spermatophyta</taxon>
        <taxon>Magnoliopsida</taxon>
        <taxon>eudicotyledons</taxon>
        <taxon>Gunneridae</taxon>
        <taxon>Pentapetalae</taxon>
        <taxon>rosids</taxon>
        <taxon>malvids</taxon>
        <taxon>Malvales</taxon>
        <taxon>Malvaceae</taxon>
        <taxon>Malvoideae</taxon>
        <taxon>Hibiscus</taxon>
    </lineage>
</organism>
<evidence type="ECO:0008006" key="3">
    <source>
        <dbReference type="Google" id="ProtNLM"/>
    </source>
</evidence>
<name>A0ABR2EEH6_9ROSI</name>
<comment type="caution">
    <text evidence="1">The sequence shown here is derived from an EMBL/GenBank/DDBJ whole genome shotgun (WGS) entry which is preliminary data.</text>
</comment>
<keyword evidence="2" id="KW-1185">Reference proteome</keyword>
<proteinExistence type="predicted"/>